<dbReference type="EMBL" id="JACXAD010000017">
    <property type="protein sequence ID" value="MBD2769163.1"/>
    <property type="molecule type" value="Genomic_DNA"/>
</dbReference>
<gene>
    <name evidence="8" type="primary">glyQS</name>
    <name evidence="10" type="ORF">IC235_14825</name>
</gene>
<proteinExistence type="inferred from homology"/>
<comment type="similarity">
    <text evidence="1 8">Belongs to the class-II aminoacyl-tRNA synthetase family.</text>
</comment>
<dbReference type="InterPro" id="IPR002314">
    <property type="entry name" value="aa-tRNA-synt_IIb"/>
</dbReference>
<dbReference type="GO" id="GO:0006426">
    <property type="term" value="P:glycyl-tRNA aminoacylation"/>
    <property type="evidence" value="ECO:0007669"/>
    <property type="project" value="UniProtKB-UniRule"/>
</dbReference>
<dbReference type="GO" id="GO:0005737">
    <property type="term" value="C:cytoplasm"/>
    <property type="evidence" value="ECO:0007669"/>
    <property type="project" value="UniProtKB-SubCell"/>
</dbReference>
<keyword evidence="6 8" id="KW-0648">Protein biosynthesis</keyword>
<evidence type="ECO:0000256" key="6">
    <source>
        <dbReference type="ARBA" id="ARBA00022917"/>
    </source>
</evidence>
<dbReference type="InterPro" id="IPR006195">
    <property type="entry name" value="aa-tRNA-synth_II"/>
</dbReference>
<keyword evidence="11" id="KW-1185">Reference proteome</keyword>
<dbReference type="RefSeq" id="WP_191005977.1">
    <property type="nucleotide sequence ID" value="NZ_JACXAD010000017.1"/>
</dbReference>
<evidence type="ECO:0000259" key="9">
    <source>
        <dbReference type="PROSITE" id="PS50862"/>
    </source>
</evidence>
<dbReference type="GO" id="GO:0015966">
    <property type="term" value="P:diadenosine tetraphosphate biosynthetic process"/>
    <property type="evidence" value="ECO:0007669"/>
    <property type="project" value="UniProtKB-ARBA"/>
</dbReference>
<dbReference type="InterPro" id="IPR002315">
    <property type="entry name" value="tRNA-synt_gly"/>
</dbReference>
<dbReference type="InterPro" id="IPR022961">
    <property type="entry name" value="Gly_tRNA_ligase_bac"/>
</dbReference>
<dbReference type="GO" id="GO:0005524">
    <property type="term" value="F:ATP binding"/>
    <property type="evidence" value="ECO:0007669"/>
    <property type="project" value="UniProtKB-UniRule"/>
</dbReference>
<dbReference type="Pfam" id="PF03129">
    <property type="entry name" value="HGTP_anticodon"/>
    <property type="match status" value="1"/>
</dbReference>
<name>A0A927GK39_9BACT</name>
<dbReference type="PRINTS" id="PR01043">
    <property type="entry name" value="TRNASYNTHGLY"/>
</dbReference>
<evidence type="ECO:0000313" key="10">
    <source>
        <dbReference type="EMBL" id="MBD2769163.1"/>
    </source>
</evidence>
<evidence type="ECO:0000313" key="11">
    <source>
        <dbReference type="Proteomes" id="UP000612233"/>
    </source>
</evidence>
<dbReference type="InterPro" id="IPR004154">
    <property type="entry name" value="Anticodon-bd"/>
</dbReference>
<dbReference type="Gene3D" id="3.30.40.230">
    <property type="match status" value="1"/>
</dbReference>
<dbReference type="SUPFAM" id="SSF55681">
    <property type="entry name" value="Class II aaRS and biotin synthetases"/>
    <property type="match status" value="1"/>
</dbReference>
<evidence type="ECO:0000256" key="4">
    <source>
        <dbReference type="ARBA" id="ARBA00022741"/>
    </source>
</evidence>
<keyword evidence="2 8" id="KW-0963">Cytoplasm</keyword>
<feature type="binding site" evidence="8">
    <location>
        <position position="103"/>
    </location>
    <ligand>
        <name>substrate</name>
    </ligand>
</feature>
<keyword evidence="7 8" id="KW-0030">Aminoacyl-tRNA synthetase</keyword>
<dbReference type="GO" id="GO:1990742">
    <property type="term" value="C:microvesicle"/>
    <property type="evidence" value="ECO:0007669"/>
    <property type="project" value="UniProtKB-ARBA"/>
</dbReference>
<dbReference type="CDD" id="cd00774">
    <property type="entry name" value="GlyRS-like_core"/>
    <property type="match status" value="1"/>
</dbReference>
<feature type="binding site" evidence="8">
    <location>
        <begin position="246"/>
        <end position="248"/>
    </location>
    <ligand>
        <name>ATP</name>
        <dbReference type="ChEBI" id="CHEBI:30616"/>
    </ligand>
</feature>
<comment type="caution">
    <text evidence="10">The sequence shown here is derived from an EMBL/GenBank/DDBJ whole genome shotgun (WGS) entry which is preliminary data.</text>
</comment>
<evidence type="ECO:0000256" key="1">
    <source>
        <dbReference type="ARBA" id="ARBA00008226"/>
    </source>
</evidence>
<dbReference type="SUPFAM" id="SSF52954">
    <property type="entry name" value="Class II aaRS ABD-related"/>
    <property type="match status" value="1"/>
</dbReference>
<sequence length="523" mass="59655">MNSALETTQLKDIVAHAKEYGFVFQSSEIYDGLAAVYDYGPNGVELKNNLKRLWWETMTQLHHDVVGIDAAIFMAPQTWEASGHVAGFNDPLIDNLDSKKRYRADVLVEEKIVALQKEIEGLKFKQSIPNSIPDGTWNSYEDRISEAENMIGLLTTALQIGTPHSLSNAIKQANISEPGTGSTNWTEARQFNLMYSTQGSAIDADAPPVYLRPETAQGIFVNFLNVQKSARMKIPFGIAQIGKAFRNEIVARQFIFRMREFEQMEMQFFVRPGTEGEWYDTWKAARRRFHEALGLPADKLRFHDHDKLAHYAKAAVDIEYEFPFGFKEIEGIHSRSDFDLAQHQHLSRKKQQYFDNDVDPATGKPYGNYVPYVVETSVGADRLFLATLCQAFAEETITEGEGEAQQTKTRTVLRLHPALAPVKAAIFPLVRKDGLPEKAQAIFDDLRFDFRLVLEERDAIGKRYTRQDLIGTPFCIAVDHQTLEDDTVTVRDRDSREQVRMPIAELRRYISEAVSFRRIFEKL</sequence>
<evidence type="ECO:0000256" key="2">
    <source>
        <dbReference type="ARBA" id="ARBA00022490"/>
    </source>
</evidence>
<dbReference type="PROSITE" id="PS50862">
    <property type="entry name" value="AA_TRNA_LIGASE_II"/>
    <property type="match status" value="1"/>
</dbReference>
<feature type="binding site" evidence="8">
    <location>
        <begin position="379"/>
        <end position="382"/>
    </location>
    <ligand>
        <name>ATP</name>
        <dbReference type="ChEBI" id="CHEBI:30616"/>
    </ligand>
</feature>
<protein>
    <recommendedName>
        <fullName evidence="8">Glycine--tRNA ligase</fullName>
        <ecNumber evidence="8">6.1.1.14</ecNumber>
    </recommendedName>
    <alternativeName>
        <fullName evidence="8">Glycyl-tRNA synthetase</fullName>
        <shortName evidence="8">GlyRS</shortName>
    </alternativeName>
</protein>
<dbReference type="Pfam" id="PF00587">
    <property type="entry name" value="tRNA-synt_2b"/>
    <property type="match status" value="1"/>
</dbReference>
<dbReference type="NCBIfam" id="NF003211">
    <property type="entry name" value="PRK04173.1"/>
    <property type="match status" value="1"/>
</dbReference>
<reference evidence="10" key="1">
    <citation type="submission" date="2020-09" db="EMBL/GenBank/DDBJ databases">
        <authorList>
            <person name="Kim M.K."/>
        </authorList>
    </citation>
    <scope>NUCLEOTIDE SEQUENCE</scope>
    <source>
        <strain evidence="10">BT664</strain>
    </source>
</reference>
<dbReference type="Gene3D" id="3.30.930.10">
    <property type="entry name" value="Bira Bifunctional Protein, Domain 2"/>
    <property type="match status" value="1"/>
</dbReference>
<dbReference type="PANTHER" id="PTHR10745">
    <property type="entry name" value="GLYCYL-TRNA SYNTHETASE/DNA POLYMERASE SUBUNIT GAMMA-2"/>
    <property type="match status" value="1"/>
</dbReference>
<dbReference type="AlphaFoldDB" id="A0A927GK39"/>
<dbReference type="GO" id="GO:0004820">
    <property type="term" value="F:glycine-tRNA ligase activity"/>
    <property type="evidence" value="ECO:0007669"/>
    <property type="project" value="UniProtKB-UniRule"/>
</dbReference>
<feature type="binding site" evidence="8">
    <location>
        <begin position="375"/>
        <end position="379"/>
    </location>
    <ligand>
        <name>substrate</name>
    </ligand>
</feature>
<evidence type="ECO:0000256" key="5">
    <source>
        <dbReference type="ARBA" id="ARBA00022840"/>
    </source>
</evidence>
<feature type="domain" description="Aminoacyl-transfer RNA synthetases class-II family profile" evidence="9">
    <location>
        <begin position="148"/>
        <end position="421"/>
    </location>
</feature>
<dbReference type="InterPro" id="IPR036621">
    <property type="entry name" value="Anticodon-bd_dom_sf"/>
</dbReference>
<dbReference type="Proteomes" id="UP000612233">
    <property type="component" value="Unassembled WGS sequence"/>
</dbReference>
<feature type="binding site" evidence="8">
    <location>
        <begin position="328"/>
        <end position="329"/>
    </location>
    <ligand>
        <name>ATP</name>
        <dbReference type="ChEBI" id="CHEBI:30616"/>
    </ligand>
</feature>
<dbReference type="InterPro" id="IPR033731">
    <property type="entry name" value="GlyRS-like_core"/>
</dbReference>
<keyword evidence="4 8" id="KW-0547">Nucleotide-binding</keyword>
<dbReference type="Gene3D" id="3.40.50.800">
    <property type="entry name" value="Anticodon-binding domain"/>
    <property type="match status" value="1"/>
</dbReference>
<dbReference type="HAMAP" id="MF_00253_B">
    <property type="entry name" value="Gly_tRNA_synth_B"/>
    <property type="match status" value="1"/>
</dbReference>
<feature type="binding site" evidence="8">
    <location>
        <begin position="256"/>
        <end position="261"/>
    </location>
    <ligand>
        <name>ATP</name>
        <dbReference type="ChEBI" id="CHEBI:30616"/>
    </ligand>
</feature>
<comment type="subcellular location">
    <subcellularLocation>
        <location evidence="8">Cytoplasm</location>
    </subcellularLocation>
</comment>
<feature type="binding site" evidence="8">
    <location>
        <position position="214"/>
    </location>
    <ligand>
        <name>substrate</name>
    </ligand>
</feature>
<accession>A0A927GK39</accession>
<dbReference type="NCBIfam" id="TIGR00389">
    <property type="entry name" value="glyS_dimeric"/>
    <property type="match status" value="1"/>
</dbReference>
<evidence type="ECO:0000256" key="3">
    <source>
        <dbReference type="ARBA" id="ARBA00022598"/>
    </source>
</evidence>
<comment type="function">
    <text evidence="8">Catalyzes the attachment of glycine to tRNA(Gly).</text>
</comment>
<dbReference type="GO" id="GO:0070062">
    <property type="term" value="C:extracellular exosome"/>
    <property type="evidence" value="ECO:0007669"/>
    <property type="project" value="UniProtKB-ARBA"/>
</dbReference>
<keyword evidence="5 8" id="KW-0067">ATP-binding</keyword>
<dbReference type="InterPro" id="IPR045864">
    <property type="entry name" value="aa-tRNA-synth_II/BPL/LPL"/>
</dbReference>
<comment type="subunit">
    <text evidence="8">Homodimer.</text>
</comment>
<keyword evidence="3 8" id="KW-0436">Ligase</keyword>
<dbReference type="EC" id="6.1.1.14" evidence="8"/>
<feature type="binding site" evidence="8">
    <location>
        <begin position="261"/>
        <end position="265"/>
    </location>
    <ligand>
        <name>substrate</name>
    </ligand>
</feature>
<dbReference type="FunFam" id="3.40.50.800:FF:000002">
    <property type="entry name" value="Glycine--tRNA ligase"/>
    <property type="match status" value="1"/>
</dbReference>
<organism evidence="10 11">
    <name type="scientific">Hymenobacter montanus</name>
    <dbReference type="NCBI Taxonomy" id="2771359"/>
    <lineage>
        <taxon>Bacteria</taxon>
        <taxon>Pseudomonadati</taxon>
        <taxon>Bacteroidota</taxon>
        <taxon>Cytophagia</taxon>
        <taxon>Cytophagales</taxon>
        <taxon>Hymenobacteraceae</taxon>
        <taxon>Hymenobacter</taxon>
    </lineage>
</organism>
<evidence type="ECO:0000256" key="8">
    <source>
        <dbReference type="HAMAP-Rule" id="MF_00253"/>
    </source>
</evidence>
<dbReference type="CDD" id="cd00858">
    <property type="entry name" value="GlyRS_anticodon"/>
    <property type="match status" value="1"/>
</dbReference>
<dbReference type="InterPro" id="IPR027031">
    <property type="entry name" value="Gly-tRNA_synthase/POLG2"/>
</dbReference>
<dbReference type="GO" id="GO:0004081">
    <property type="term" value="F:bis(5'-nucleosyl)-tetraphosphatase (asymmetrical) activity"/>
    <property type="evidence" value="ECO:0007669"/>
    <property type="project" value="UniProtKB-ARBA"/>
</dbReference>
<evidence type="ECO:0000256" key="7">
    <source>
        <dbReference type="ARBA" id="ARBA00023146"/>
    </source>
</evidence>
<dbReference type="PANTHER" id="PTHR10745:SF8">
    <property type="entry name" value="DNA POLYMERASE SUBUNIT GAMMA-2, MITOCHONDRIAL"/>
    <property type="match status" value="1"/>
</dbReference>
<comment type="catalytic activity">
    <reaction evidence="8">
        <text>tRNA(Gly) + glycine + ATP = glycyl-tRNA(Gly) + AMP + diphosphate</text>
        <dbReference type="Rhea" id="RHEA:16013"/>
        <dbReference type="Rhea" id="RHEA-COMP:9664"/>
        <dbReference type="Rhea" id="RHEA-COMP:9683"/>
        <dbReference type="ChEBI" id="CHEBI:30616"/>
        <dbReference type="ChEBI" id="CHEBI:33019"/>
        <dbReference type="ChEBI" id="CHEBI:57305"/>
        <dbReference type="ChEBI" id="CHEBI:78442"/>
        <dbReference type="ChEBI" id="CHEBI:78522"/>
        <dbReference type="ChEBI" id="CHEBI:456215"/>
        <dbReference type="EC" id="6.1.1.14"/>
    </reaction>
</comment>